<protein>
    <submittedName>
        <fullName evidence="1">Uncharacterized protein</fullName>
    </submittedName>
</protein>
<reference evidence="1 2" key="1">
    <citation type="submission" date="2016-10" db="EMBL/GenBank/DDBJ databases">
        <authorList>
            <person name="de Groot N.N."/>
        </authorList>
    </citation>
    <scope>NUCLEOTIDE SEQUENCE [LARGE SCALE GENOMIC DNA]</scope>
    <source>
        <strain evidence="1 2">CGMCC 1.5058</strain>
    </source>
</reference>
<evidence type="ECO:0000313" key="1">
    <source>
        <dbReference type="EMBL" id="SDH97048.1"/>
    </source>
</evidence>
<gene>
    <name evidence="1" type="ORF">SAMN05421804_101344</name>
</gene>
<dbReference type="AlphaFoldDB" id="A0A1G8GRK3"/>
<name>A0A1G8GRK3_9CLOT</name>
<organism evidence="1 2">
    <name type="scientific">Proteiniclasticum ruminis</name>
    <dbReference type="NCBI Taxonomy" id="398199"/>
    <lineage>
        <taxon>Bacteria</taxon>
        <taxon>Bacillati</taxon>
        <taxon>Bacillota</taxon>
        <taxon>Clostridia</taxon>
        <taxon>Eubacteriales</taxon>
        <taxon>Clostridiaceae</taxon>
        <taxon>Proteiniclasticum</taxon>
    </lineage>
</organism>
<dbReference type="Proteomes" id="UP000183255">
    <property type="component" value="Unassembled WGS sequence"/>
</dbReference>
<dbReference type="RefSeq" id="WP_031573283.1">
    <property type="nucleotide sequence ID" value="NZ_FNDZ01000001.1"/>
</dbReference>
<sequence>MKEKLAPIHFIQHQRIHLQEQLESYLSVRFGMENKLNDLENQHGTPSTDAMLSDQIDHDNIHGWLEGHLIANEKRLSGLLAEIMKNTEIAALHDAYNDFGHNLGTTLKRNVSVRNGEELYQLLQTVLLDGMPCDKVNKLVDASEHHLVFSSLKDLHAPYYEHAGISPVLYHELRKSFIDGLLKELDLGTYTYALEEGAIIHKVVLS</sequence>
<evidence type="ECO:0000313" key="2">
    <source>
        <dbReference type="Proteomes" id="UP000183255"/>
    </source>
</evidence>
<accession>A0A1G8GRK3</accession>
<dbReference type="EMBL" id="FNDZ01000001">
    <property type="protein sequence ID" value="SDH97048.1"/>
    <property type="molecule type" value="Genomic_DNA"/>
</dbReference>
<proteinExistence type="predicted"/>